<reference evidence="1 2" key="1">
    <citation type="journal article" date="2018" name="Front. Plant Sci.">
        <title>Red Clover (Trifolium pratense) and Zigzag Clover (T. medium) - A Picture of Genomic Similarities and Differences.</title>
        <authorList>
            <person name="Dluhosova J."/>
            <person name="Istvanek J."/>
            <person name="Nedelnik J."/>
            <person name="Repkova J."/>
        </authorList>
    </citation>
    <scope>NUCLEOTIDE SEQUENCE [LARGE SCALE GENOMIC DNA]</scope>
    <source>
        <strain evidence="2">cv. 10/8</strain>
        <tissue evidence="1">Leaf</tissue>
    </source>
</reference>
<dbReference type="Proteomes" id="UP000265520">
    <property type="component" value="Unassembled WGS sequence"/>
</dbReference>
<accession>A0A392S009</accession>
<feature type="non-terminal residue" evidence="1">
    <location>
        <position position="1"/>
    </location>
</feature>
<keyword evidence="2" id="KW-1185">Reference proteome</keyword>
<organism evidence="1 2">
    <name type="scientific">Trifolium medium</name>
    <dbReference type="NCBI Taxonomy" id="97028"/>
    <lineage>
        <taxon>Eukaryota</taxon>
        <taxon>Viridiplantae</taxon>
        <taxon>Streptophyta</taxon>
        <taxon>Embryophyta</taxon>
        <taxon>Tracheophyta</taxon>
        <taxon>Spermatophyta</taxon>
        <taxon>Magnoliopsida</taxon>
        <taxon>eudicotyledons</taxon>
        <taxon>Gunneridae</taxon>
        <taxon>Pentapetalae</taxon>
        <taxon>rosids</taxon>
        <taxon>fabids</taxon>
        <taxon>Fabales</taxon>
        <taxon>Fabaceae</taxon>
        <taxon>Papilionoideae</taxon>
        <taxon>50 kb inversion clade</taxon>
        <taxon>NPAAA clade</taxon>
        <taxon>Hologalegina</taxon>
        <taxon>IRL clade</taxon>
        <taxon>Trifolieae</taxon>
        <taxon>Trifolium</taxon>
    </lineage>
</organism>
<sequence length="75" mass="8509">CLNGTVMFPEPDKDVNLETVTAWQVKKLMNEEALVFMVCAALITEEKPGIAELLLSMSFRMYFQTTSKTCCLKEK</sequence>
<dbReference type="AlphaFoldDB" id="A0A392S009"/>
<proteinExistence type="predicted"/>
<dbReference type="EMBL" id="LXQA010301803">
    <property type="protein sequence ID" value="MCI42213.1"/>
    <property type="molecule type" value="Genomic_DNA"/>
</dbReference>
<comment type="caution">
    <text evidence="1">The sequence shown here is derived from an EMBL/GenBank/DDBJ whole genome shotgun (WGS) entry which is preliminary data.</text>
</comment>
<protein>
    <submittedName>
        <fullName evidence="1">Uncharacterized protein</fullName>
    </submittedName>
</protein>
<evidence type="ECO:0000313" key="1">
    <source>
        <dbReference type="EMBL" id="MCI42213.1"/>
    </source>
</evidence>
<evidence type="ECO:0000313" key="2">
    <source>
        <dbReference type="Proteomes" id="UP000265520"/>
    </source>
</evidence>
<name>A0A392S009_9FABA</name>